<dbReference type="PANTHER" id="PTHR10782">
    <property type="entry name" value="ZINC FINGER MIZ DOMAIN-CONTAINING PROTEIN"/>
    <property type="match status" value="1"/>
</dbReference>
<dbReference type="InterPro" id="IPR004181">
    <property type="entry name" value="Znf_MIZ"/>
</dbReference>
<sequence>MEVIDERLKQIIKKSFTNAEDSEVSTTSLKASLICPIGKSRLATPCQGEHCTHVQCMDVVTVLGLIIHCPTAKCPLCDKPVKTTTIYIDALFKQIPTAAPEAVTDVTFSMDGSWSYTGKEKNTGGKSVGKSDSN</sequence>
<dbReference type="GO" id="GO:0016925">
    <property type="term" value="P:protein sumoylation"/>
    <property type="evidence" value="ECO:0007669"/>
    <property type="project" value="TreeGrafter"/>
</dbReference>
<reference evidence="7" key="1">
    <citation type="journal article" date="2019" name="bioRxiv">
        <title>The Genome of the Zebra Mussel, Dreissena polymorpha: A Resource for Invasive Species Research.</title>
        <authorList>
            <person name="McCartney M.A."/>
            <person name="Auch B."/>
            <person name="Kono T."/>
            <person name="Mallez S."/>
            <person name="Zhang Y."/>
            <person name="Obille A."/>
            <person name="Becker A."/>
            <person name="Abrahante J.E."/>
            <person name="Garbe J."/>
            <person name="Badalamenti J.P."/>
            <person name="Herman A."/>
            <person name="Mangelson H."/>
            <person name="Liachko I."/>
            <person name="Sullivan S."/>
            <person name="Sone E.D."/>
            <person name="Koren S."/>
            <person name="Silverstein K.A.T."/>
            <person name="Beckman K.B."/>
            <person name="Gohl D.M."/>
        </authorList>
    </citation>
    <scope>NUCLEOTIDE SEQUENCE</scope>
    <source>
        <strain evidence="7">Duluth1</strain>
        <tissue evidence="7">Whole animal</tissue>
    </source>
</reference>
<dbReference type="Gene3D" id="3.30.40.10">
    <property type="entry name" value="Zinc/RING finger domain, C3HC4 (zinc finger)"/>
    <property type="match status" value="1"/>
</dbReference>
<feature type="region of interest" description="Disordered" evidence="5">
    <location>
        <begin position="115"/>
        <end position="134"/>
    </location>
</feature>
<dbReference type="GO" id="GO:0008270">
    <property type="term" value="F:zinc ion binding"/>
    <property type="evidence" value="ECO:0007669"/>
    <property type="project" value="UniProtKB-KW"/>
</dbReference>
<dbReference type="EMBL" id="JAIWYP010000002">
    <property type="protein sequence ID" value="KAH3865713.1"/>
    <property type="molecule type" value="Genomic_DNA"/>
</dbReference>
<comment type="caution">
    <text evidence="7">The sequence shown here is derived from an EMBL/GenBank/DDBJ whole genome shotgun (WGS) entry which is preliminary data.</text>
</comment>
<dbReference type="InterPro" id="IPR013083">
    <property type="entry name" value="Znf_RING/FYVE/PHD"/>
</dbReference>
<evidence type="ECO:0000256" key="2">
    <source>
        <dbReference type="ARBA" id="ARBA00022771"/>
    </source>
</evidence>
<proteinExistence type="predicted"/>
<evidence type="ECO:0000259" key="6">
    <source>
        <dbReference type="PROSITE" id="PS51044"/>
    </source>
</evidence>
<organism evidence="7 8">
    <name type="scientific">Dreissena polymorpha</name>
    <name type="common">Zebra mussel</name>
    <name type="synonym">Mytilus polymorpha</name>
    <dbReference type="NCBI Taxonomy" id="45954"/>
    <lineage>
        <taxon>Eukaryota</taxon>
        <taxon>Metazoa</taxon>
        <taxon>Spiralia</taxon>
        <taxon>Lophotrochozoa</taxon>
        <taxon>Mollusca</taxon>
        <taxon>Bivalvia</taxon>
        <taxon>Autobranchia</taxon>
        <taxon>Heteroconchia</taxon>
        <taxon>Euheterodonta</taxon>
        <taxon>Imparidentia</taxon>
        <taxon>Neoheterodontei</taxon>
        <taxon>Myida</taxon>
        <taxon>Dreissenoidea</taxon>
        <taxon>Dreissenidae</taxon>
        <taxon>Dreissena</taxon>
    </lineage>
</organism>
<gene>
    <name evidence="7" type="ORF">DPMN_028755</name>
</gene>
<protein>
    <recommendedName>
        <fullName evidence="6">SP-RING-type domain-containing protein</fullName>
    </recommendedName>
</protein>
<keyword evidence="2 4" id="KW-0863">Zinc-finger</keyword>
<keyword evidence="1" id="KW-0479">Metal-binding</keyword>
<evidence type="ECO:0000256" key="3">
    <source>
        <dbReference type="ARBA" id="ARBA00022833"/>
    </source>
</evidence>
<keyword evidence="8" id="KW-1185">Reference proteome</keyword>
<evidence type="ECO:0000313" key="7">
    <source>
        <dbReference type="EMBL" id="KAH3865713.1"/>
    </source>
</evidence>
<accession>A0A9D4LXU5</accession>
<feature type="domain" description="SP-RING-type" evidence="6">
    <location>
        <begin position="20"/>
        <end position="101"/>
    </location>
</feature>
<dbReference type="PROSITE" id="PS51044">
    <property type="entry name" value="ZF_SP_RING"/>
    <property type="match status" value="1"/>
</dbReference>
<evidence type="ECO:0000256" key="5">
    <source>
        <dbReference type="SAM" id="MobiDB-lite"/>
    </source>
</evidence>
<dbReference type="Pfam" id="PF02891">
    <property type="entry name" value="zf-MIZ"/>
    <property type="match status" value="1"/>
</dbReference>
<reference evidence="7" key="2">
    <citation type="submission" date="2020-11" db="EMBL/GenBank/DDBJ databases">
        <authorList>
            <person name="McCartney M.A."/>
            <person name="Auch B."/>
            <person name="Kono T."/>
            <person name="Mallez S."/>
            <person name="Becker A."/>
            <person name="Gohl D.M."/>
            <person name="Silverstein K.A.T."/>
            <person name="Koren S."/>
            <person name="Bechman K.B."/>
            <person name="Herman A."/>
            <person name="Abrahante J.E."/>
            <person name="Garbe J."/>
        </authorList>
    </citation>
    <scope>NUCLEOTIDE SEQUENCE</scope>
    <source>
        <strain evidence="7">Duluth1</strain>
        <tissue evidence="7">Whole animal</tissue>
    </source>
</reference>
<dbReference type="GO" id="GO:0006357">
    <property type="term" value="P:regulation of transcription by RNA polymerase II"/>
    <property type="evidence" value="ECO:0007669"/>
    <property type="project" value="TreeGrafter"/>
</dbReference>
<dbReference type="GO" id="GO:0000785">
    <property type="term" value="C:chromatin"/>
    <property type="evidence" value="ECO:0007669"/>
    <property type="project" value="TreeGrafter"/>
</dbReference>
<evidence type="ECO:0000256" key="1">
    <source>
        <dbReference type="ARBA" id="ARBA00022723"/>
    </source>
</evidence>
<evidence type="ECO:0000256" key="4">
    <source>
        <dbReference type="PROSITE-ProRule" id="PRU00452"/>
    </source>
</evidence>
<dbReference type="PANTHER" id="PTHR10782:SF94">
    <property type="entry name" value="SUPPRESSOR OF VARIEGATION 2-10, ISOFORM I"/>
    <property type="match status" value="1"/>
</dbReference>
<dbReference type="Proteomes" id="UP000828390">
    <property type="component" value="Unassembled WGS sequence"/>
</dbReference>
<dbReference type="GO" id="GO:0003712">
    <property type="term" value="F:transcription coregulator activity"/>
    <property type="evidence" value="ECO:0007669"/>
    <property type="project" value="TreeGrafter"/>
</dbReference>
<dbReference type="GO" id="GO:0061665">
    <property type="term" value="F:SUMO ligase activity"/>
    <property type="evidence" value="ECO:0007669"/>
    <property type="project" value="TreeGrafter"/>
</dbReference>
<keyword evidence="3" id="KW-0862">Zinc</keyword>
<evidence type="ECO:0000313" key="8">
    <source>
        <dbReference type="Proteomes" id="UP000828390"/>
    </source>
</evidence>
<dbReference type="AlphaFoldDB" id="A0A9D4LXU5"/>
<name>A0A9D4LXU5_DREPO</name>